<evidence type="ECO:0000256" key="1">
    <source>
        <dbReference type="SAM" id="Phobius"/>
    </source>
</evidence>
<proteinExistence type="predicted"/>
<keyword evidence="3" id="KW-1185">Reference proteome</keyword>
<dbReference type="STRING" id="29367.CLPUN_01820"/>
<gene>
    <name evidence="2" type="ORF">CLPUN_01820</name>
</gene>
<dbReference type="RefSeq" id="WP_077845507.1">
    <property type="nucleotide sequence ID" value="NZ_LZZM01000011.1"/>
</dbReference>
<feature type="transmembrane region" description="Helical" evidence="1">
    <location>
        <begin position="9"/>
        <end position="26"/>
    </location>
</feature>
<dbReference type="Proteomes" id="UP000190890">
    <property type="component" value="Unassembled WGS sequence"/>
</dbReference>
<name>A0A1S8TXS6_9CLOT</name>
<dbReference type="PANTHER" id="PTHR37804">
    <property type="entry name" value="CDAA REGULATORY PROTEIN CDAR"/>
    <property type="match status" value="1"/>
</dbReference>
<dbReference type="AlphaFoldDB" id="A0A1S8TXS6"/>
<keyword evidence="1" id="KW-0472">Membrane</keyword>
<evidence type="ECO:0000313" key="2">
    <source>
        <dbReference type="EMBL" id="OOM82480.1"/>
    </source>
</evidence>
<keyword evidence="1" id="KW-1133">Transmembrane helix</keyword>
<accession>A0A1S8TXS6</accession>
<evidence type="ECO:0000313" key="3">
    <source>
        <dbReference type="Proteomes" id="UP000190890"/>
    </source>
</evidence>
<dbReference type="EMBL" id="LZZM01000011">
    <property type="protein sequence ID" value="OOM82480.1"/>
    <property type="molecule type" value="Genomic_DNA"/>
</dbReference>
<dbReference type="InterPro" id="IPR053154">
    <property type="entry name" value="c-di-AMP_regulator"/>
</dbReference>
<sequence>MDKGEGRTLIVKIICVLLSLGLWLYISIVENPLRTYELKNIPVELINQESLTNSKFTIVNKQQFTVDLKLEGPSSEVAKVKKEDFKIVADISAYALKNGENTIPVQIISYPENINIKNNGFLGIKVNLEELVKKEFTIKSKVKTTFKENIYEKEQSISPSKVTVTGGKSSIDKISEAILTGEEKDIDKNIRKEYEIKFVDSLGNEIGDVEADNKTSQLSITIINGKVVPINLKTVGRVSAGFKMDGYELSKNSINIIGDSQSLEKIQAIDTEFVDMSSLQEDHEFDTKLNIPEGISVQNGENSVKVKIKVSKEENVTKNLVCNVQYINLNEGLLLESSKPTVNVTLTGTQTAVDKVSSENIKVILDLSNVKEEGTFDYTPQATLVNANDVTISSVGSANIVVKKKA</sequence>
<protein>
    <submittedName>
        <fullName evidence="2">YbbR-like protein</fullName>
    </submittedName>
</protein>
<dbReference type="OrthoDB" id="2111604at2"/>
<dbReference type="Gene3D" id="2.170.120.30">
    <property type="match status" value="2"/>
</dbReference>
<dbReference type="Gene3D" id="2.170.120.40">
    <property type="entry name" value="YbbR-like domain"/>
    <property type="match status" value="2"/>
</dbReference>
<dbReference type="Pfam" id="PF07949">
    <property type="entry name" value="YbbR"/>
    <property type="match status" value="3"/>
</dbReference>
<keyword evidence="1" id="KW-0812">Transmembrane</keyword>
<comment type="caution">
    <text evidence="2">The sequence shown here is derived from an EMBL/GenBank/DDBJ whole genome shotgun (WGS) entry which is preliminary data.</text>
</comment>
<dbReference type="InterPro" id="IPR012505">
    <property type="entry name" value="YbbR"/>
</dbReference>
<reference evidence="2 3" key="1">
    <citation type="submission" date="2016-05" db="EMBL/GenBank/DDBJ databases">
        <title>Microbial solvent formation.</title>
        <authorList>
            <person name="Poehlein A."/>
            <person name="Montoya Solano J.D."/>
            <person name="Flitsch S."/>
            <person name="Krabben P."/>
            <person name="Duerre P."/>
            <person name="Daniel R."/>
        </authorList>
    </citation>
    <scope>NUCLEOTIDE SEQUENCE [LARGE SCALE GENOMIC DNA]</scope>
    <source>
        <strain evidence="2 3">DSM 2619</strain>
    </source>
</reference>
<organism evidence="2 3">
    <name type="scientific">Clostridium puniceum</name>
    <dbReference type="NCBI Taxonomy" id="29367"/>
    <lineage>
        <taxon>Bacteria</taxon>
        <taxon>Bacillati</taxon>
        <taxon>Bacillota</taxon>
        <taxon>Clostridia</taxon>
        <taxon>Eubacteriales</taxon>
        <taxon>Clostridiaceae</taxon>
        <taxon>Clostridium</taxon>
    </lineage>
</organism>
<dbReference type="PANTHER" id="PTHR37804:SF1">
    <property type="entry name" value="CDAA REGULATORY PROTEIN CDAR"/>
    <property type="match status" value="1"/>
</dbReference>